<gene>
    <name evidence="1" type="ORF">EDM57_04360</name>
</gene>
<protein>
    <submittedName>
        <fullName evidence="1">Nuclease</fullName>
    </submittedName>
</protein>
<dbReference type="OrthoDB" id="9134286at2"/>
<dbReference type="Proteomes" id="UP000268829">
    <property type="component" value="Unassembled WGS sequence"/>
</dbReference>
<dbReference type="EMBL" id="RHHS01000013">
    <property type="protein sequence ID" value="RNB59541.1"/>
    <property type="molecule type" value="Genomic_DNA"/>
</dbReference>
<evidence type="ECO:0000313" key="1">
    <source>
        <dbReference type="EMBL" id="RNB59541.1"/>
    </source>
</evidence>
<proteinExistence type="predicted"/>
<dbReference type="Gene3D" id="3.40.1440.10">
    <property type="entry name" value="GIY-YIG endonuclease"/>
    <property type="match status" value="1"/>
</dbReference>
<name>A0A3M8B7W1_9BACL</name>
<reference evidence="1 2" key="1">
    <citation type="submission" date="2018-10" db="EMBL/GenBank/DDBJ databases">
        <title>Phylogenomics of Brevibacillus.</title>
        <authorList>
            <person name="Dunlap C."/>
        </authorList>
    </citation>
    <scope>NUCLEOTIDE SEQUENCE [LARGE SCALE GENOMIC DNA]</scope>
    <source>
        <strain evidence="1 2">DSM 100115</strain>
    </source>
</reference>
<dbReference type="AlphaFoldDB" id="A0A3M8B7W1"/>
<dbReference type="SUPFAM" id="SSF82771">
    <property type="entry name" value="GIY-YIG endonuclease"/>
    <property type="match status" value="1"/>
</dbReference>
<sequence>MSQGIYELKIGDRRYIGKDTQINKKKRYKEHLSMLKKGKHYNKHMQRAFDKYKNLEYDTLIEFSNIDPETLSAAEMFYIDMFNTYIKGFNKTKGGEGGNGLIVSDIEREKRSKRILGENNPQAKITNEQFFEIVEMLKKGSTNREIASKYKLHERYVSLIRHKKRFKKLWDSIKDYTPINSEEQLKNRGKVSEDMFVKIVKMINEGYTNAEIEETFNLSSGTASRIRNKKLYKQWWKRLLKNEKQEVDFHETTQIL</sequence>
<accession>A0A3M8B7W1</accession>
<dbReference type="Gene3D" id="1.10.1270.10">
    <property type="entry name" value="TrpR-like"/>
    <property type="match status" value="1"/>
</dbReference>
<comment type="caution">
    <text evidence="1">The sequence shown here is derived from an EMBL/GenBank/DDBJ whole genome shotgun (WGS) entry which is preliminary data.</text>
</comment>
<keyword evidence="2" id="KW-1185">Reference proteome</keyword>
<dbReference type="InterPro" id="IPR035901">
    <property type="entry name" value="GIY-YIG_endonuc_sf"/>
</dbReference>
<evidence type="ECO:0000313" key="2">
    <source>
        <dbReference type="Proteomes" id="UP000268829"/>
    </source>
</evidence>
<organism evidence="1 2">
    <name type="scientific">Brevibacillus gelatini</name>
    <dbReference type="NCBI Taxonomy" id="1655277"/>
    <lineage>
        <taxon>Bacteria</taxon>
        <taxon>Bacillati</taxon>
        <taxon>Bacillota</taxon>
        <taxon>Bacilli</taxon>
        <taxon>Bacillales</taxon>
        <taxon>Paenibacillaceae</taxon>
        <taxon>Brevibacillus</taxon>
    </lineage>
</organism>
<dbReference type="InterPro" id="IPR038116">
    <property type="entry name" value="TrpR-like_sf"/>
</dbReference>